<dbReference type="Proteomes" id="UP000711488">
    <property type="component" value="Unassembled WGS sequence"/>
</dbReference>
<keyword evidence="4" id="KW-0804">Transcription</keyword>
<protein>
    <recommendedName>
        <fullName evidence="7">TFIIE beta domain-containing protein</fullName>
    </recommendedName>
</protein>
<dbReference type="Pfam" id="PF02186">
    <property type="entry name" value="TFIIE_beta"/>
    <property type="match status" value="1"/>
</dbReference>
<organism evidence="8">
    <name type="scientific">Hyalella azteca</name>
    <name type="common">Amphipod</name>
    <dbReference type="NCBI Taxonomy" id="294128"/>
    <lineage>
        <taxon>Eukaryota</taxon>
        <taxon>Metazoa</taxon>
        <taxon>Ecdysozoa</taxon>
        <taxon>Arthropoda</taxon>
        <taxon>Crustacea</taxon>
        <taxon>Multicrustacea</taxon>
        <taxon>Malacostraca</taxon>
        <taxon>Eumalacostraca</taxon>
        <taxon>Peracarida</taxon>
        <taxon>Amphipoda</taxon>
        <taxon>Senticaudata</taxon>
        <taxon>Talitrida</taxon>
        <taxon>Talitroidea</taxon>
        <taxon>Hyalellidae</taxon>
        <taxon>Hyalella</taxon>
    </lineage>
</organism>
<evidence type="ECO:0000256" key="5">
    <source>
        <dbReference type="ARBA" id="ARBA00023242"/>
    </source>
</evidence>
<comment type="caution">
    <text evidence="8">The sequence shown here is derived from an EMBL/GenBank/DDBJ whole genome shotgun (WGS) entry which is preliminary data.</text>
</comment>
<evidence type="ECO:0000256" key="4">
    <source>
        <dbReference type="ARBA" id="ARBA00023163"/>
    </source>
</evidence>
<dbReference type="GO" id="GO:0003677">
    <property type="term" value="F:DNA binding"/>
    <property type="evidence" value="ECO:0007669"/>
    <property type="project" value="UniProtKB-KW"/>
</dbReference>
<proteinExistence type="predicted"/>
<keyword evidence="3" id="KW-0238">DNA-binding</keyword>
<evidence type="ECO:0000259" key="7">
    <source>
        <dbReference type="Pfam" id="PF02186"/>
    </source>
</evidence>
<dbReference type="Gene3D" id="1.10.10.10">
    <property type="entry name" value="Winged helix-like DNA-binding domain superfamily/Winged helix DNA-binding domain"/>
    <property type="match status" value="1"/>
</dbReference>
<dbReference type="GO" id="GO:0005634">
    <property type="term" value="C:nucleus"/>
    <property type="evidence" value="ECO:0007669"/>
    <property type="project" value="UniProtKB-SubCell"/>
</dbReference>
<accession>A0A6A0H5B6</accession>
<reference evidence="8" key="3">
    <citation type="submission" date="2019-06" db="EMBL/GenBank/DDBJ databases">
        <authorList>
            <person name="Poynton C."/>
            <person name="Hasenbein S."/>
            <person name="Benoit J.B."/>
            <person name="Sepulveda M.S."/>
            <person name="Poelchau M.F."/>
            <person name="Murali S.C."/>
            <person name="Chen S."/>
            <person name="Glastad K.M."/>
            <person name="Werren J.H."/>
            <person name="Vineis J.H."/>
            <person name="Bowen J.L."/>
            <person name="Friedrich M."/>
            <person name="Jones J."/>
            <person name="Robertson H.M."/>
            <person name="Feyereisen R."/>
            <person name="Mechler-Hickson A."/>
            <person name="Mathers N."/>
            <person name="Lee C.E."/>
            <person name="Colbourne J.K."/>
            <person name="Biales A."/>
            <person name="Johnston J.S."/>
            <person name="Wellborn G.A."/>
            <person name="Rosendale A.J."/>
            <person name="Cridge A.G."/>
            <person name="Munoz-Torres M.C."/>
            <person name="Bain P.A."/>
            <person name="Manny A.R."/>
            <person name="Major K.M."/>
            <person name="Lambert F.N."/>
            <person name="Vulpe C.D."/>
            <person name="Tuck P."/>
            <person name="Blalock B.J."/>
            <person name="Lin Y.-Y."/>
            <person name="Smith M.E."/>
            <person name="Ochoa-Acuna H."/>
            <person name="Chen M.-J.M."/>
            <person name="Childers C.P."/>
            <person name="Qu J."/>
            <person name="Dugan S."/>
            <person name="Lee S.L."/>
            <person name="Chao H."/>
            <person name="Dinh H."/>
            <person name="Han Y."/>
            <person name="Doddapaneni H."/>
            <person name="Worley K.C."/>
            <person name="Muzny D.M."/>
            <person name="Gibbs R.A."/>
            <person name="Richards S."/>
        </authorList>
    </citation>
    <scope>NUCLEOTIDE SEQUENCE</scope>
    <source>
        <strain evidence="8">HAZT.00-mixed</strain>
        <tissue evidence="8">Whole organism</tissue>
    </source>
</reference>
<dbReference type="InterPro" id="IPR003166">
    <property type="entry name" value="TFIIE_bsu_DNA-bd"/>
</dbReference>
<dbReference type="GO" id="GO:0006367">
    <property type="term" value="P:transcription initiation at RNA polymerase II promoter"/>
    <property type="evidence" value="ECO:0007669"/>
    <property type="project" value="InterPro"/>
</dbReference>
<gene>
    <name evidence="8" type="ORF">HAZT_HAZT011324</name>
</gene>
<keyword evidence="5" id="KW-0539">Nucleus</keyword>
<comment type="function">
    <text evidence="6">Recruits TFIIH to the initiation complex and stimulates the RNA polymerase II C-terminal domain kinase and DNA-dependent ATPase activities of TFIIH. Both TFIIH and TFIIE are required for promoter clearance by RNA polymerase.</text>
</comment>
<dbReference type="SUPFAM" id="SSF46785">
    <property type="entry name" value="Winged helix' DNA-binding domain"/>
    <property type="match status" value="1"/>
</dbReference>
<evidence type="ECO:0000256" key="6">
    <source>
        <dbReference type="ARBA" id="ARBA00025581"/>
    </source>
</evidence>
<dbReference type="EMBL" id="JQDR03007184">
    <property type="protein sequence ID" value="KAA0198997.1"/>
    <property type="molecule type" value="Genomic_DNA"/>
</dbReference>
<reference evidence="8" key="1">
    <citation type="submission" date="2014-08" db="EMBL/GenBank/DDBJ databases">
        <authorList>
            <person name="Murali S."/>
            <person name="Richards S."/>
            <person name="Bandaranaike D."/>
            <person name="Bellair M."/>
            <person name="Blankenburg K."/>
            <person name="Chao H."/>
            <person name="Dinh H."/>
            <person name="Doddapaneni H."/>
            <person name="Dugan-Rocha S."/>
            <person name="Elkadiri S."/>
            <person name="Gnanaolivu R."/>
            <person name="Hughes D."/>
            <person name="Lee S."/>
            <person name="Li M."/>
            <person name="Ming W."/>
            <person name="Munidasa M."/>
            <person name="Muniz J."/>
            <person name="Nguyen L."/>
            <person name="Osuji N."/>
            <person name="Pu L.-L."/>
            <person name="Puazo M."/>
            <person name="Skinner E."/>
            <person name="Qu C."/>
            <person name="Quiroz J."/>
            <person name="Raj R."/>
            <person name="Weissenberger G."/>
            <person name="Xin Y."/>
            <person name="Zou X."/>
            <person name="Han Y."/>
            <person name="Worley K."/>
            <person name="Muzny D."/>
            <person name="Gibbs R."/>
        </authorList>
    </citation>
    <scope>NUCLEOTIDE SEQUENCE</scope>
    <source>
        <strain evidence="8">HAZT.00-mixed</strain>
        <tissue evidence="8">Whole organism</tissue>
    </source>
</reference>
<dbReference type="InterPro" id="IPR036388">
    <property type="entry name" value="WH-like_DNA-bd_sf"/>
</dbReference>
<feature type="domain" description="TFIIE beta" evidence="7">
    <location>
        <begin position="35"/>
        <end position="92"/>
    </location>
</feature>
<dbReference type="AlphaFoldDB" id="A0A6A0H5B6"/>
<evidence type="ECO:0000256" key="1">
    <source>
        <dbReference type="ARBA" id="ARBA00004123"/>
    </source>
</evidence>
<evidence type="ECO:0000256" key="3">
    <source>
        <dbReference type="ARBA" id="ARBA00023125"/>
    </source>
</evidence>
<comment type="subcellular location">
    <subcellularLocation>
        <location evidence="1">Nucleus</location>
    </subcellularLocation>
</comment>
<name>A0A6A0H5B6_HYAAZ</name>
<dbReference type="InterPro" id="IPR036390">
    <property type="entry name" value="WH_DNA-bd_sf"/>
</dbReference>
<dbReference type="CDD" id="cd07977">
    <property type="entry name" value="TFIIE_beta_winged_helix"/>
    <property type="match status" value="1"/>
</dbReference>
<keyword evidence="2" id="KW-0805">Transcription regulation</keyword>
<evidence type="ECO:0000313" key="8">
    <source>
        <dbReference type="EMBL" id="KAA0198997.1"/>
    </source>
</evidence>
<reference evidence="8" key="2">
    <citation type="journal article" date="2018" name="Environ. Sci. Technol.">
        <title>The Toxicogenome of Hyalella azteca: A Model for Sediment Ecotoxicology and Evolutionary Toxicology.</title>
        <authorList>
            <person name="Poynton H.C."/>
            <person name="Hasenbein S."/>
            <person name="Benoit J.B."/>
            <person name="Sepulveda M.S."/>
            <person name="Poelchau M.F."/>
            <person name="Hughes D.S.T."/>
            <person name="Murali S.C."/>
            <person name="Chen S."/>
            <person name="Glastad K.M."/>
            <person name="Goodisman M.A.D."/>
            <person name="Werren J.H."/>
            <person name="Vineis J.H."/>
            <person name="Bowen J.L."/>
            <person name="Friedrich M."/>
            <person name="Jones J."/>
            <person name="Robertson H.M."/>
            <person name="Feyereisen R."/>
            <person name="Mechler-Hickson A."/>
            <person name="Mathers N."/>
            <person name="Lee C.E."/>
            <person name="Colbourne J.K."/>
            <person name="Biales A."/>
            <person name="Johnston J.S."/>
            <person name="Wellborn G.A."/>
            <person name="Rosendale A.J."/>
            <person name="Cridge A.G."/>
            <person name="Munoz-Torres M.C."/>
            <person name="Bain P.A."/>
            <person name="Manny A.R."/>
            <person name="Major K.M."/>
            <person name="Lambert F.N."/>
            <person name="Vulpe C.D."/>
            <person name="Tuck P."/>
            <person name="Blalock B.J."/>
            <person name="Lin Y.Y."/>
            <person name="Smith M.E."/>
            <person name="Ochoa-Acuna H."/>
            <person name="Chen M.M."/>
            <person name="Childers C.P."/>
            <person name="Qu J."/>
            <person name="Dugan S."/>
            <person name="Lee S.L."/>
            <person name="Chao H."/>
            <person name="Dinh H."/>
            <person name="Han Y."/>
            <person name="Doddapaneni H."/>
            <person name="Worley K.C."/>
            <person name="Muzny D.M."/>
            <person name="Gibbs R.A."/>
            <person name="Richards S."/>
        </authorList>
    </citation>
    <scope>NUCLEOTIDE SEQUENCE</scope>
    <source>
        <strain evidence="8">HAZT.00-mixed</strain>
        <tissue evidence="8">Whole organism</tissue>
    </source>
</reference>
<evidence type="ECO:0000256" key="2">
    <source>
        <dbReference type="ARBA" id="ARBA00023015"/>
    </source>
</evidence>
<sequence length="128" mass="14062">MLLPCALTVFYQMQKILNNCSFKSLAASGNSSQYKFGVLARIVRHMRSRHQEGETHALTLHEILDETNQLNVGPKIKQWLLHEALPSNPKVRESEEGSGACCASTTSRAWGASCSTTSRRVCPTTPGS</sequence>
<dbReference type="FunFam" id="1.10.10.10:FF:000177">
    <property type="entry name" value="Transcription initiation factor IIE subunit beta"/>
    <property type="match status" value="1"/>
</dbReference>